<keyword evidence="1" id="KW-0812">Transmembrane</keyword>
<organism evidence="2 3">
    <name type="scientific">Bradyrhizobium iriomotense</name>
    <dbReference type="NCBI Taxonomy" id="441950"/>
    <lineage>
        <taxon>Bacteria</taxon>
        <taxon>Pseudomonadati</taxon>
        <taxon>Pseudomonadota</taxon>
        <taxon>Alphaproteobacteria</taxon>
        <taxon>Hyphomicrobiales</taxon>
        <taxon>Nitrobacteraceae</taxon>
        <taxon>Bradyrhizobium</taxon>
    </lineage>
</organism>
<dbReference type="Proteomes" id="UP001156905">
    <property type="component" value="Unassembled WGS sequence"/>
</dbReference>
<evidence type="ECO:0000313" key="2">
    <source>
        <dbReference type="EMBL" id="GLR89052.1"/>
    </source>
</evidence>
<keyword evidence="1" id="KW-1133">Transmembrane helix</keyword>
<feature type="transmembrane region" description="Helical" evidence="1">
    <location>
        <begin position="95"/>
        <end position="113"/>
    </location>
</feature>
<proteinExistence type="predicted"/>
<evidence type="ECO:0008006" key="4">
    <source>
        <dbReference type="Google" id="ProtNLM"/>
    </source>
</evidence>
<feature type="transmembrane region" description="Helical" evidence="1">
    <location>
        <begin position="24"/>
        <end position="45"/>
    </location>
</feature>
<evidence type="ECO:0000256" key="1">
    <source>
        <dbReference type="SAM" id="Phobius"/>
    </source>
</evidence>
<reference evidence="3" key="1">
    <citation type="journal article" date="2019" name="Int. J. Syst. Evol. Microbiol.">
        <title>The Global Catalogue of Microorganisms (GCM) 10K type strain sequencing project: providing services to taxonomists for standard genome sequencing and annotation.</title>
        <authorList>
            <consortium name="The Broad Institute Genomics Platform"/>
            <consortium name="The Broad Institute Genome Sequencing Center for Infectious Disease"/>
            <person name="Wu L."/>
            <person name="Ma J."/>
        </authorList>
    </citation>
    <scope>NUCLEOTIDE SEQUENCE [LARGE SCALE GENOMIC DNA]</scope>
    <source>
        <strain evidence="3">NBRC 102520</strain>
    </source>
</reference>
<sequence>MDQEPKATISDPESAIERDLSRHILSASAVMIGVCTTLIGLVKVAKPHLGQGHVSEYAGLAALLFLLSALTSYLSIRCANANLAISRTFERIADAIFLGGLIAISVIAIFFAFEVI</sequence>
<keyword evidence="3" id="KW-1185">Reference proteome</keyword>
<feature type="transmembrane region" description="Helical" evidence="1">
    <location>
        <begin position="57"/>
        <end position="74"/>
    </location>
</feature>
<keyword evidence="1" id="KW-0472">Membrane</keyword>
<name>A0ABQ6B3Q4_9BRAD</name>
<evidence type="ECO:0000313" key="3">
    <source>
        <dbReference type="Proteomes" id="UP001156905"/>
    </source>
</evidence>
<dbReference type="EMBL" id="BSOW01000023">
    <property type="protein sequence ID" value="GLR89052.1"/>
    <property type="molecule type" value="Genomic_DNA"/>
</dbReference>
<dbReference type="RefSeq" id="WP_284270948.1">
    <property type="nucleotide sequence ID" value="NZ_BSOW01000023.1"/>
</dbReference>
<comment type="caution">
    <text evidence="2">The sequence shown here is derived from an EMBL/GenBank/DDBJ whole genome shotgun (WGS) entry which is preliminary data.</text>
</comment>
<protein>
    <recommendedName>
        <fullName evidence="4">Integron gene cassette protein</fullName>
    </recommendedName>
</protein>
<gene>
    <name evidence="2" type="ORF">GCM10007857_57650</name>
</gene>
<accession>A0ABQ6B3Q4</accession>